<dbReference type="Pfam" id="PF01899">
    <property type="entry name" value="MNHE"/>
    <property type="match status" value="1"/>
</dbReference>
<dbReference type="GO" id="GO:0005886">
    <property type="term" value="C:plasma membrane"/>
    <property type="evidence" value="ECO:0007669"/>
    <property type="project" value="UniProtKB-SubCell"/>
</dbReference>
<dbReference type="Proteomes" id="UP000078558">
    <property type="component" value="Chromosome I"/>
</dbReference>
<dbReference type="InterPro" id="IPR002758">
    <property type="entry name" value="Cation_antiport_E"/>
</dbReference>
<dbReference type="RefSeq" id="WP_067751663.1">
    <property type="nucleotide sequence ID" value="NZ_LT907988.1"/>
</dbReference>
<evidence type="ECO:0000313" key="7">
    <source>
        <dbReference type="EMBL" id="SBT24855.1"/>
    </source>
</evidence>
<evidence type="ECO:0000256" key="2">
    <source>
        <dbReference type="ARBA" id="ARBA00006228"/>
    </source>
</evidence>
<keyword evidence="9" id="KW-1185">Reference proteome</keyword>
<accession>A0A1C3K0B9</accession>
<reference evidence="8 9" key="2">
    <citation type="submission" date="2017-08" db="EMBL/GenBank/DDBJ databases">
        <authorList>
            <person name="de Groot N.N."/>
        </authorList>
    </citation>
    <scope>NUCLEOTIDE SEQUENCE [LARGE SCALE GENOMIC DNA]</scope>
    <source>
        <strain evidence="8">Orrdi1</strain>
    </source>
</reference>
<dbReference type="STRING" id="1851544.ODI_02926"/>
<dbReference type="NCBIfam" id="NF006520">
    <property type="entry name" value="PRK08965.1-4"/>
    <property type="match status" value="1"/>
</dbReference>
<comment type="subcellular location">
    <subcellularLocation>
        <location evidence="1">Cell membrane</location>
        <topology evidence="1">Multi-pass membrane protein</topology>
    </subcellularLocation>
</comment>
<reference evidence="7 9" key="1">
    <citation type="submission" date="2016-06" db="EMBL/GenBank/DDBJ databases">
        <authorList>
            <person name="Kjaerup R.B."/>
            <person name="Dalgaard T.S."/>
            <person name="Juul-Madsen H.R."/>
        </authorList>
    </citation>
    <scope>NUCLEOTIDE SEQUENCE [LARGE SCALE GENOMIC DNA]</scope>
    <source>
        <strain evidence="7">Orrdi1</strain>
    </source>
</reference>
<keyword evidence="4" id="KW-0812">Transmembrane</keyword>
<sequence>MMKRWFPSLPLSGFLLVLWLLMNQSLSAGQIAMGLFLAWFGPVAADSLRPVKASARVVPALFTLLAHILVDICRSNFDVAVVILGAKERRERSGFIRVPLDLADPHALAVLAAIVTSIPGTVFAGLSKDRCELLLHVLSLDDEAKWIELVKTRYERPLMEIYE</sequence>
<keyword evidence="6" id="KW-0472">Membrane</keyword>
<dbReference type="AlphaFoldDB" id="A0A1C3K0B9"/>
<evidence type="ECO:0000256" key="4">
    <source>
        <dbReference type="ARBA" id="ARBA00022692"/>
    </source>
</evidence>
<evidence type="ECO:0000256" key="3">
    <source>
        <dbReference type="ARBA" id="ARBA00022475"/>
    </source>
</evidence>
<dbReference type="PANTHER" id="PTHR34584:SF1">
    <property type="entry name" value="NA(+)_H(+) ANTIPORTER SUBUNIT E1"/>
    <property type="match status" value="1"/>
</dbReference>
<dbReference type="KEGG" id="odi:ODI_R2852"/>
<dbReference type="NCBIfam" id="NF006518">
    <property type="entry name" value="PRK08965.1-2"/>
    <property type="match status" value="1"/>
</dbReference>
<proteinExistence type="inferred from homology"/>
<name>A0A1C3K0B9_9BURK</name>
<evidence type="ECO:0000313" key="8">
    <source>
        <dbReference type="EMBL" id="SOE50629.1"/>
    </source>
</evidence>
<dbReference type="EMBL" id="LT907988">
    <property type="protein sequence ID" value="SOE50629.1"/>
    <property type="molecule type" value="Genomic_DNA"/>
</dbReference>
<protein>
    <submittedName>
        <fullName evidence="7">Na(+) H(+) antiporter subunit E</fullName>
    </submittedName>
</protein>
<evidence type="ECO:0000256" key="6">
    <source>
        <dbReference type="ARBA" id="ARBA00023136"/>
    </source>
</evidence>
<evidence type="ECO:0000256" key="1">
    <source>
        <dbReference type="ARBA" id="ARBA00004651"/>
    </source>
</evidence>
<organism evidence="7 9">
    <name type="scientific">Orrella dioscoreae</name>
    <dbReference type="NCBI Taxonomy" id="1851544"/>
    <lineage>
        <taxon>Bacteria</taxon>
        <taxon>Pseudomonadati</taxon>
        <taxon>Pseudomonadota</taxon>
        <taxon>Betaproteobacteria</taxon>
        <taxon>Burkholderiales</taxon>
        <taxon>Alcaligenaceae</taxon>
        <taxon>Orrella</taxon>
    </lineage>
</organism>
<dbReference type="PIRSF" id="PIRSF019239">
    <property type="entry name" value="MrpE"/>
    <property type="match status" value="1"/>
</dbReference>
<dbReference type="PANTHER" id="PTHR34584">
    <property type="entry name" value="NA(+)/H(+) ANTIPORTER SUBUNIT E1"/>
    <property type="match status" value="1"/>
</dbReference>
<keyword evidence="5" id="KW-1133">Transmembrane helix</keyword>
<evidence type="ECO:0000256" key="5">
    <source>
        <dbReference type="ARBA" id="ARBA00022989"/>
    </source>
</evidence>
<dbReference type="GO" id="GO:0008324">
    <property type="term" value="F:monoatomic cation transmembrane transporter activity"/>
    <property type="evidence" value="ECO:0007669"/>
    <property type="project" value="InterPro"/>
</dbReference>
<gene>
    <name evidence="7" type="ORF">ODI_02926</name>
    <name evidence="8" type="ORF">ODI_R2852</name>
</gene>
<evidence type="ECO:0000313" key="9">
    <source>
        <dbReference type="Proteomes" id="UP000078558"/>
    </source>
</evidence>
<dbReference type="EMBL" id="FLRC01000011">
    <property type="protein sequence ID" value="SBT24855.1"/>
    <property type="molecule type" value="Genomic_DNA"/>
</dbReference>
<keyword evidence="3" id="KW-1003">Cell membrane</keyword>
<comment type="similarity">
    <text evidence="2">Belongs to the CPA3 antiporters (TC 2.A.63) subunit E family.</text>
</comment>